<organism evidence="2 3">
    <name type="scientific">Absidia repens</name>
    <dbReference type="NCBI Taxonomy" id="90262"/>
    <lineage>
        <taxon>Eukaryota</taxon>
        <taxon>Fungi</taxon>
        <taxon>Fungi incertae sedis</taxon>
        <taxon>Mucoromycota</taxon>
        <taxon>Mucoromycotina</taxon>
        <taxon>Mucoromycetes</taxon>
        <taxon>Mucorales</taxon>
        <taxon>Cunninghamellaceae</taxon>
        <taxon>Absidia</taxon>
    </lineage>
</organism>
<dbReference type="PANTHER" id="PTHR10672">
    <property type="entry name" value="ADDUCIN"/>
    <property type="match status" value="1"/>
</dbReference>
<dbReference type="InterPro" id="IPR036409">
    <property type="entry name" value="Aldolase_II/adducin_N_sf"/>
</dbReference>
<dbReference type="PANTHER" id="PTHR10672:SF39">
    <property type="entry name" value="CLASS II ALDOLASE_ADDUCIN N-TERMINAL DOMAIN-CONTAINING PROTEIN"/>
    <property type="match status" value="1"/>
</dbReference>
<sequence>MAEENELKRYAIFNRSSRKVVLSGTETAEEAKEAEKQEITVPLPPTFKDIHEQRVHMKQRLAAGFRLLAKFGWDEGVAGHATCRDPEYPDLFWVNAFGQHFGTIKASDLILVDHEGNIVRGNRLVNKAAFVIHGAVHDARPDVVCAVHTHSMYGKTFSTLGRPLLPISQDACAFYDDHSVYDKFGGVVFDAEEGERLVSSLGPKNKAIILQNHGLLTTGETIDAAFWWFVSMERCCQSQLLAEAAAINGYHDLRVIPDEIARGTWKNVGTARSGYAQFQPMLEIIIKEQPDCLL</sequence>
<dbReference type="SMART" id="SM01007">
    <property type="entry name" value="Aldolase_II"/>
    <property type="match status" value="1"/>
</dbReference>
<dbReference type="FunFam" id="3.40.225.10:FF:000009">
    <property type="entry name" value="Class II aldolase/adducin N-terminal"/>
    <property type="match status" value="1"/>
</dbReference>
<protein>
    <submittedName>
        <fullName evidence="2">Class II aldolase/adducin N-terminal</fullName>
    </submittedName>
</protein>
<dbReference type="AlphaFoldDB" id="A0A1X2I4A0"/>
<comment type="caution">
    <text evidence="2">The sequence shown here is derived from an EMBL/GenBank/DDBJ whole genome shotgun (WGS) entry which is preliminary data.</text>
</comment>
<dbReference type="SUPFAM" id="SSF53639">
    <property type="entry name" value="AraD/HMP-PK domain-like"/>
    <property type="match status" value="1"/>
</dbReference>
<dbReference type="STRING" id="90262.A0A1X2I4A0"/>
<dbReference type="NCBIfam" id="NF004855">
    <property type="entry name" value="PRK06208.1"/>
    <property type="match status" value="1"/>
</dbReference>
<dbReference type="OrthoDB" id="3238794at2759"/>
<dbReference type="InterPro" id="IPR051017">
    <property type="entry name" value="Aldolase-II_Adducin_sf"/>
</dbReference>
<dbReference type="EMBL" id="MCGE01000028">
    <property type="protein sequence ID" value="ORZ09143.1"/>
    <property type="molecule type" value="Genomic_DNA"/>
</dbReference>
<dbReference type="GO" id="GO:0005856">
    <property type="term" value="C:cytoskeleton"/>
    <property type="evidence" value="ECO:0007669"/>
    <property type="project" value="TreeGrafter"/>
</dbReference>
<dbReference type="Gene3D" id="3.40.225.10">
    <property type="entry name" value="Class II aldolase/adducin N-terminal domain"/>
    <property type="match status" value="1"/>
</dbReference>
<dbReference type="GO" id="GO:0051015">
    <property type="term" value="F:actin filament binding"/>
    <property type="evidence" value="ECO:0007669"/>
    <property type="project" value="TreeGrafter"/>
</dbReference>
<reference evidence="2 3" key="1">
    <citation type="submission" date="2016-07" db="EMBL/GenBank/DDBJ databases">
        <title>Pervasive Adenine N6-methylation of Active Genes in Fungi.</title>
        <authorList>
            <consortium name="DOE Joint Genome Institute"/>
            <person name="Mondo S.J."/>
            <person name="Dannebaum R.O."/>
            <person name="Kuo R.C."/>
            <person name="Labutti K."/>
            <person name="Haridas S."/>
            <person name="Kuo A."/>
            <person name="Salamov A."/>
            <person name="Ahrendt S.R."/>
            <person name="Lipzen A."/>
            <person name="Sullivan W."/>
            <person name="Andreopoulos W.B."/>
            <person name="Clum A."/>
            <person name="Lindquist E."/>
            <person name="Daum C."/>
            <person name="Ramamoorthy G.K."/>
            <person name="Gryganskyi A."/>
            <person name="Culley D."/>
            <person name="Magnuson J.K."/>
            <person name="James T.Y."/>
            <person name="O'Malley M.A."/>
            <person name="Stajich J.E."/>
            <person name="Spatafora J.W."/>
            <person name="Visel A."/>
            <person name="Grigoriev I.V."/>
        </authorList>
    </citation>
    <scope>NUCLEOTIDE SEQUENCE [LARGE SCALE GENOMIC DNA]</scope>
    <source>
        <strain evidence="2 3">NRRL 1336</strain>
    </source>
</reference>
<accession>A0A1X2I4A0</accession>
<dbReference type="Proteomes" id="UP000193560">
    <property type="component" value="Unassembled WGS sequence"/>
</dbReference>
<name>A0A1X2I4A0_9FUNG</name>
<keyword evidence="3" id="KW-1185">Reference proteome</keyword>
<evidence type="ECO:0000259" key="1">
    <source>
        <dbReference type="SMART" id="SM01007"/>
    </source>
</evidence>
<gene>
    <name evidence="2" type="ORF">BCR42DRAFT_423821</name>
</gene>
<feature type="domain" description="Class II aldolase/adducin N-terminal" evidence="1">
    <location>
        <begin position="59"/>
        <end position="240"/>
    </location>
</feature>
<evidence type="ECO:0000313" key="2">
    <source>
        <dbReference type="EMBL" id="ORZ09143.1"/>
    </source>
</evidence>
<proteinExistence type="predicted"/>
<dbReference type="Pfam" id="PF00596">
    <property type="entry name" value="Aldolase_II"/>
    <property type="match status" value="1"/>
</dbReference>
<dbReference type="InterPro" id="IPR001303">
    <property type="entry name" value="Aldolase_II/adducin_N"/>
</dbReference>
<evidence type="ECO:0000313" key="3">
    <source>
        <dbReference type="Proteomes" id="UP000193560"/>
    </source>
</evidence>